<dbReference type="Proteomes" id="UP000013034">
    <property type="component" value="Unassembled WGS sequence"/>
</dbReference>
<keyword evidence="3" id="KW-0804">Transcription</keyword>
<dbReference type="GO" id="GO:0043200">
    <property type="term" value="P:response to amino acid"/>
    <property type="evidence" value="ECO:0007669"/>
    <property type="project" value="TreeGrafter"/>
</dbReference>
<dbReference type="Pfam" id="PF13412">
    <property type="entry name" value="HTH_24"/>
    <property type="match status" value="1"/>
</dbReference>
<dbReference type="GeneID" id="86815099"/>
<dbReference type="PROSITE" id="PS00519">
    <property type="entry name" value="HTH_ASNC_1"/>
    <property type="match status" value="1"/>
</dbReference>
<dbReference type="GO" id="GO:0005829">
    <property type="term" value="C:cytosol"/>
    <property type="evidence" value="ECO:0007669"/>
    <property type="project" value="TreeGrafter"/>
</dbReference>
<dbReference type="FunFam" id="1.10.10.10:FF:000186">
    <property type="entry name" value="AsnC family transcriptional regulator"/>
    <property type="match status" value="1"/>
</dbReference>
<dbReference type="InterPro" id="IPR036390">
    <property type="entry name" value="WH_DNA-bd_sf"/>
</dbReference>
<evidence type="ECO:0000256" key="2">
    <source>
        <dbReference type="ARBA" id="ARBA00023125"/>
    </source>
</evidence>
<accession>A0A653K2R2</accession>
<sequence length="150" mass="17184">MNIDAIDLKILNFLQNDARLSNQELADLVNLSPSACHRRVKLLESNGIIEKYQARLNYEKLGIKIEAIVEIKLIQLTESDHNFFLKQIEDFEEVVNAYVITGESNYVLHVATKDLNAFSQFIINKLNKIKGIMSINSKIILDKVIQKKLL</sequence>
<dbReference type="OrthoDB" id="166264at2"/>
<dbReference type="InterPro" id="IPR019888">
    <property type="entry name" value="Tscrpt_reg_AsnC-like"/>
</dbReference>
<dbReference type="SUPFAM" id="SSF46785">
    <property type="entry name" value="Winged helix' DNA-binding domain"/>
    <property type="match status" value="1"/>
</dbReference>
<name>A0A653K2R2_9GAMM</name>
<dbReference type="Gene3D" id="3.30.70.920">
    <property type="match status" value="1"/>
</dbReference>
<dbReference type="RefSeq" id="WP_004657217.1">
    <property type="nucleotide sequence ID" value="NZ_CP158965.1"/>
</dbReference>
<dbReference type="PROSITE" id="PS50956">
    <property type="entry name" value="HTH_ASNC_2"/>
    <property type="match status" value="1"/>
</dbReference>
<dbReference type="InterPro" id="IPR000485">
    <property type="entry name" value="AsnC-type_HTH_dom"/>
</dbReference>
<evidence type="ECO:0000313" key="7">
    <source>
        <dbReference type="EMBL" id="VXA55090.1"/>
    </source>
</evidence>
<evidence type="ECO:0000313" key="9">
    <source>
        <dbReference type="Proteomes" id="UP000233553"/>
    </source>
</evidence>
<keyword evidence="8" id="KW-1185">Reference proteome</keyword>
<dbReference type="GO" id="GO:0006355">
    <property type="term" value="P:regulation of DNA-templated transcription"/>
    <property type="evidence" value="ECO:0007669"/>
    <property type="project" value="UniProtKB-ARBA"/>
</dbReference>
<dbReference type="EMBL" id="CABWKZ010000012">
    <property type="protein sequence ID" value="VXA55090.1"/>
    <property type="molecule type" value="Genomic_DNA"/>
</dbReference>
<reference evidence="5 8" key="1">
    <citation type="submission" date="2013-02" db="EMBL/GenBank/DDBJ databases">
        <title>The Genome Sequence of Acinetobacter sp. NIPH 809.</title>
        <authorList>
            <consortium name="The Broad Institute Genome Sequencing Platform"/>
            <consortium name="The Broad Institute Genome Sequencing Center for Infectious Disease"/>
            <person name="Cerqueira G."/>
            <person name="Feldgarden M."/>
            <person name="Courvalin P."/>
            <person name="Perichon B."/>
            <person name="Grillot-Courvalin C."/>
            <person name="Clermont D."/>
            <person name="Rocha E."/>
            <person name="Yoon E.-J."/>
            <person name="Nemec A."/>
            <person name="Walker B."/>
            <person name="Young S.K."/>
            <person name="Zeng Q."/>
            <person name="Gargeya S."/>
            <person name="Fitzgerald M."/>
            <person name="Haas B."/>
            <person name="Abouelleil A."/>
            <person name="Alvarado L."/>
            <person name="Arachchi H.M."/>
            <person name="Berlin A.M."/>
            <person name="Chapman S.B."/>
            <person name="Dewar J."/>
            <person name="Goldberg J."/>
            <person name="Griggs A."/>
            <person name="Gujja S."/>
            <person name="Hansen M."/>
            <person name="Howarth C."/>
            <person name="Imamovic A."/>
            <person name="Larimer J."/>
            <person name="McCowan C."/>
            <person name="Murphy C."/>
            <person name="Neiman D."/>
            <person name="Pearson M."/>
            <person name="Priest M."/>
            <person name="Roberts A."/>
            <person name="Saif S."/>
            <person name="Shea T."/>
            <person name="Sisk P."/>
            <person name="Sykes S."/>
            <person name="Wortman J."/>
            <person name="Nusbaum C."/>
            <person name="Birren B."/>
        </authorList>
    </citation>
    <scope>NUCLEOTIDE SEQUENCE [LARGE SCALE GENOMIC DNA]</scope>
    <source>
        <strain evidence="5 8">NIPH 809</strain>
    </source>
</reference>
<feature type="domain" description="HTH asnC-type" evidence="4">
    <location>
        <begin position="3"/>
        <end position="64"/>
    </location>
</feature>
<dbReference type="PANTHER" id="PTHR30154">
    <property type="entry name" value="LEUCINE-RESPONSIVE REGULATORY PROTEIN"/>
    <property type="match status" value="1"/>
</dbReference>
<protein>
    <submittedName>
        <fullName evidence="6">Lrp/AsnC family transcriptional regulator</fullName>
    </submittedName>
</protein>
<dbReference type="PANTHER" id="PTHR30154:SF46">
    <property type="entry name" value="TRANSCRIPTIONAL REGULATORY PROTEIN"/>
    <property type="match status" value="1"/>
</dbReference>
<dbReference type="InterPro" id="IPR011008">
    <property type="entry name" value="Dimeric_a/b-barrel"/>
</dbReference>
<dbReference type="Proteomes" id="UP000430404">
    <property type="component" value="Unassembled WGS sequence"/>
</dbReference>
<dbReference type="EMBL" id="APOI01000030">
    <property type="protein sequence ID" value="ENU21713.1"/>
    <property type="molecule type" value="Genomic_DNA"/>
</dbReference>
<keyword evidence="1" id="KW-0805">Transcription regulation</keyword>
<proteinExistence type="predicted"/>
<evidence type="ECO:0000259" key="4">
    <source>
        <dbReference type="PROSITE" id="PS50956"/>
    </source>
</evidence>
<dbReference type="GO" id="GO:0043565">
    <property type="term" value="F:sequence-specific DNA binding"/>
    <property type="evidence" value="ECO:0007669"/>
    <property type="project" value="InterPro"/>
</dbReference>
<dbReference type="InterPro" id="IPR011991">
    <property type="entry name" value="ArsR-like_HTH"/>
</dbReference>
<reference evidence="7 10" key="3">
    <citation type="submission" date="2019-10" db="EMBL/GenBank/DDBJ databases">
        <authorList>
            <person name="Karimi E."/>
        </authorList>
    </citation>
    <scope>NUCLEOTIDE SEQUENCE [LARGE SCALE GENOMIC DNA]</scope>
    <source>
        <strain evidence="7">Acinetobacter sp. 8BE</strain>
    </source>
</reference>
<evidence type="ECO:0000313" key="5">
    <source>
        <dbReference type="EMBL" id="ENU21713.1"/>
    </source>
</evidence>
<dbReference type="SMART" id="SM00344">
    <property type="entry name" value="HTH_ASNC"/>
    <property type="match status" value="1"/>
</dbReference>
<gene>
    <name evidence="7" type="ORF">ACI8B_20174</name>
    <name evidence="6" type="ORF">CW311_01895</name>
    <name evidence="5" type="ORF">F993_03634</name>
</gene>
<dbReference type="Pfam" id="PF01037">
    <property type="entry name" value="AsnC_trans_reg"/>
    <property type="match status" value="1"/>
</dbReference>
<evidence type="ECO:0000313" key="8">
    <source>
        <dbReference type="Proteomes" id="UP000013034"/>
    </source>
</evidence>
<evidence type="ECO:0000313" key="10">
    <source>
        <dbReference type="Proteomes" id="UP000430404"/>
    </source>
</evidence>
<organism evidence="7 10">
    <name type="scientific">Acinetobacter proteolyticus</name>
    <dbReference type="NCBI Taxonomy" id="1776741"/>
    <lineage>
        <taxon>Bacteria</taxon>
        <taxon>Pseudomonadati</taxon>
        <taxon>Pseudomonadota</taxon>
        <taxon>Gammaproteobacteria</taxon>
        <taxon>Moraxellales</taxon>
        <taxon>Moraxellaceae</taxon>
        <taxon>Acinetobacter</taxon>
    </lineage>
</organism>
<dbReference type="InterPro" id="IPR019887">
    <property type="entry name" value="Tscrpt_reg_AsnC/Lrp_C"/>
</dbReference>
<dbReference type="SUPFAM" id="SSF54909">
    <property type="entry name" value="Dimeric alpha+beta barrel"/>
    <property type="match status" value="1"/>
</dbReference>
<evidence type="ECO:0000313" key="6">
    <source>
        <dbReference type="EMBL" id="PKF36866.1"/>
    </source>
</evidence>
<dbReference type="CDD" id="cd00090">
    <property type="entry name" value="HTH_ARSR"/>
    <property type="match status" value="1"/>
</dbReference>
<dbReference type="InterPro" id="IPR019885">
    <property type="entry name" value="Tscrpt_reg_HTH_AsnC-type_CS"/>
</dbReference>
<dbReference type="EMBL" id="PISJ01000002">
    <property type="protein sequence ID" value="PKF36866.1"/>
    <property type="molecule type" value="Genomic_DNA"/>
</dbReference>
<dbReference type="Gene3D" id="1.10.10.10">
    <property type="entry name" value="Winged helix-like DNA-binding domain superfamily/Winged helix DNA-binding domain"/>
    <property type="match status" value="1"/>
</dbReference>
<evidence type="ECO:0000256" key="3">
    <source>
        <dbReference type="ARBA" id="ARBA00023163"/>
    </source>
</evidence>
<dbReference type="InterPro" id="IPR036388">
    <property type="entry name" value="WH-like_DNA-bd_sf"/>
</dbReference>
<dbReference type="PRINTS" id="PR00033">
    <property type="entry name" value="HTHASNC"/>
</dbReference>
<dbReference type="AlphaFoldDB" id="A0A653K2R2"/>
<evidence type="ECO:0000256" key="1">
    <source>
        <dbReference type="ARBA" id="ARBA00023015"/>
    </source>
</evidence>
<accession>A0A1E7RBN6</accession>
<reference evidence="6 9" key="2">
    <citation type="submission" date="2017-12" db="EMBL/GenBank/DDBJ databases">
        <title>Draft Genome sequences of multiple microbial strains isolated from spacecraft associated surfaces.</title>
        <authorList>
            <person name="Seuylemezian A."/>
            <person name="Vaishampayan P."/>
            <person name="Venkateswaran K."/>
        </authorList>
    </citation>
    <scope>NUCLEOTIDE SEQUENCE [LARGE SCALE GENOMIC DNA]</scope>
    <source>
        <strain evidence="6 9">2P01AA</strain>
    </source>
</reference>
<dbReference type="Proteomes" id="UP000233553">
    <property type="component" value="Unassembled WGS sequence"/>
</dbReference>
<keyword evidence="2" id="KW-0238">DNA-binding</keyword>